<dbReference type="EMBL" id="SMJW01000119">
    <property type="protein sequence ID" value="TDC12702.1"/>
    <property type="molecule type" value="Genomic_DNA"/>
</dbReference>
<gene>
    <name evidence="2" type="ORF">E1284_22500</name>
</gene>
<name>A0A4R4NYT6_9ACTN</name>
<evidence type="ECO:0000259" key="1">
    <source>
        <dbReference type="Pfam" id="PF13643"/>
    </source>
</evidence>
<dbReference type="RefSeq" id="WP_131942095.1">
    <property type="nucleotide sequence ID" value="NZ_BAAAMX010000041.1"/>
</dbReference>
<organism evidence="2 3">
    <name type="scientific">Actinomadura bangladeshensis</name>
    <dbReference type="NCBI Taxonomy" id="453573"/>
    <lineage>
        <taxon>Bacteria</taxon>
        <taxon>Bacillati</taxon>
        <taxon>Actinomycetota</taxon>
        <taxon>Actinomycetes</taxon>
        <taxon>Streptosporangiales</taxon>
        <taxon>Thermomonosporaceae</taxon>
        <taxon>Actinomadura</taxon>
    </lineage>
</organism>
<keyword evidence="3" id="KW-1185">Reference proteome</keyword>
<dbReference type="OrthoDB" id="9808624at2"/>
<dbReference type="InterPro" id="IPR025285">
    <property type="entry name" value="DUF4145"/>
</dbReference>
<sequence>MAMPGNHVAPIQGAKVFTCPDCKVCTTHTWHGVDLPYIPHASSKAKFPKGWQWSVCDHCRSATLWSHEGKVVYPLLSGGPEPNPDMPQAVMNIYNEARAVRNLSARSCCTLLRLAVQDLIDELEPASGSIYEKIGRLVERGLDPTIQKAMDSLRIVGNESAHASSISLDADAEMIPALFDMLNLTVWHILSRPRHVDQFFASLPEGARNAIQRRDTTQ</sequence>
<feature type="domain" description="DUF4145" evidence="1">
    <location>
        <begin position="95"/>
        <end position="169"/>
    </location>
</feature>
<dbReference type="Pfam" id="PF13643">
    <property type="entry name" value="DUF4145"/>
    <property type="match status" value="1"/>
</dbReference>
<accession>A0A4R4NYT6</accession>
<reference evidence="2 3" key="1">
    <citation type="submission" date="2019-03" db="EMBL/GenBank/DDBJ databases">
        <title>Draft genome sequences of novel Actinobacteria.</title>
        <authorList>
            <person name="Sahin N."/>
            <person name="Ay H."/>
            <person name="Saygin H."/>
        </authorList>
    </citation>
    <scope>NUCLEOTIDE SEQUENCE [LARGE SCALE GENOMIC DNA]</scope>
    <source>
        <strain evidence="2 3">DSM 45347</strain>
    </source>
</reference>
<comment type="caution">
    <text evidence="2">The sequence shown here is derived from an EMBL/GenBank/DDBJ whole genome shotgun (WGS) entry which is preliminary data.</text>
</comment>
<evidence type="ECO:0000313" key="2">
    <source>
        <dbReference type="EMBL" id="TDC12702.1"/>
    </source>
</evidence>
<protein>
    <submittedName>
        <fullName evidence="2">DUF4145 domain-containing protein</fullName>
    </submittedName>
</protein>
<proteinExistence type="predicted"/>
<evidence type="ECO:0000313" key="3">
    <source>
        <dbReference type="Proteomes" id="UP000295431"/>
    </source>
</evidence>
<dbReference type="Proteomes" id="UP000295431">
    <property type="component" value="Unassembled WGS sequence"/>
</dbReference>
<dbReference type="AlphaFoldDB" id="A0A4R4NYT6"/>